<dbReference type="InterPro" id="IPR036170">
    <property type="entry name" value="YezG-like_sf"/>
</dbReference>
<dbReference type="Proteomes" id="UP000825701">
    <property type="component" value="Chromosome"/>
</dbReference>
<keyword evidence="2" id="KW-1185">Reference proteome</keyword>
<reference evidence="1" key="1">
    <citation type="submission" date="2021-08" db="EMBL/GenBank/DDBJ databases">
        <authorList>
            <person name="Zhang H."/>
            <person name="Xu M."/>
            <person name="Yu Z."/>
            <person name="Yang L."/>
            <person name="Cai Y."/>
        </authorList>
    </citation>
    <scope>NUCLEOTIDE SEQUENCE</scope>
    <source>
        <strain evidence="1">CHL1</strain>
    </source>
</reference>
<sequence>MTKDDRIVEIAKGLGAMPRLDPAWRSLAMVFTFDGKYPSNFGYCFTGDGADDWKPVSNREDELDDEVTGLRETLAEETGSAFSQVLFRLERETGRIAFDFAYEGKRWEVTPRNVAEVIAAIRP</sequence>
<organism evidence="1 2">
    <name type="scientific">Chenggangzhangella methanolivorans</name>
    <dbReference type="NCBI Taxonomy" id="1437009"/>
    <lineage>
        <taxon>Bacteria</taxon>
        <taxon>Pseudomonadati</taxon>
        <taxon>Pseudomonadota</taxon>
        <taxon>Alphaproteobacteria</taxon>
        <taxon>Hyphomicrobiales</taxon>
        <taxon>Methylopilaceae</taxon>
        <taxon>Chenggangzhangella</taxon>
    </lineage>
</organism>
<evidence type="ECO:0000313" key="2">
    <source>
        <dbReference type="Proteomes" id="UP000825701"/>
    </source>
</evidence>
<evidence type="ECO:0000313" key="1">
    <source>
        <dbReference type="EMBL" id="QZO01402.1"/>
    </source>
</evidence>
<dbReference type="RefSeq" id="WP_261404669.1">
    <property type="nucleotide sequence ID" value="NZ_CP081869.1"/>
</dbReference>
<dbReference type="AlphaFoldDB" id="A0A9E6RI22"/>
<protein>
    <submittedName>
        <fullName evidence="1">Uncharacterized protein</fullName>
    </submittedName>
</protein>
<gene>
    <name evidence="1" type="ORF">K6K41_08080</name>
</gene>
<dbReference type="SUPFAM" id="SSF160424">
    <property type="entry name" value="BH3703-like"/>
    <property type="match status" value="1"/>
</dbReference>
<dbReference type="EMBL" id="CP081869">
    <property type="protein sequence ID" value="QZO01402.1"/>
    <property type="molecule type" value="Genomic_DNA"/>
</dbReference>
<accession>A0A9E6RI22</accession>
<name>A0A9E6RI22_9HYPH</name>
<dbReference type="KEGG" id="cmet:K6K41_08080"/>
<proteinExistence type="predicted"/>